<evidence type="ECO:0000256" key="1">
    <source>
        <dbReference type="SAM" id="Phobius"/>
    </source>
</evidence>
<reference evidence="2 3" key="1">
    <citation type="journal article" date="2014" name="PLoS Genet.">
        <title>Phylogenetically driven sequencing of extremely halophilic archaea reveals strategies for static and dynamic osmo-response.</title>
        <authorList>
            <person name="Becker E.A."/>
            <person name="Seitzer P.M."/>
            <person name="Tritt A."/>
            <person name="Larsen D."/>
            <person name="Krusor M."/>
            <person name="Yao A.I."/>
            <person name="Wu D."/>
            <person name="Madern D."/>
            <person name="Eisen J.A."/>
            <person name="Darling A.E."/>
            <person name="Facciotti M.T."/>
        </authorList>
    </citation>
    <scope>NUCLEOTIDE SEQUENCE [LARGE SCALE GENOMIC DNA]</scope>
    <source>
        <strain evidence="2 3">ATCC BAA-1512</strain>
    </source>
</reference>
<comment type="caution">
    <text evidence="2">The sequence shown here is derived from an EMBL/GenBank/DDBJ whole genome shotgun (WGS) entry which is preliminary data.</text>
</comment>
<keyword evidence="1" id="KW-1133">Transmembrane helix</keyword>
<dbReference type="AlphaFoldDB" id="M0IPU1"/>
<name>M0IPU1_9EURY</name>
<sequence>MWPWGHLVFGAVVYVVYRRIRELGIARVAVGVSLAIGTQFPDLVDKPLAWNLGLLPTGRSLAHSMLTFALVAVVLYRATKDGPRSEEAVAFLAGYGTHIVGDVLPVVVAGDLDEAVFVFWPLVPAVDYGPEIGAIARFRALELTPSVVAQMAVAVVVVLWWYARSRAEHG</sequence>
<protein>
    <submittedName>
        <fullName evidence="2">Putative membrane-bound metal-dependent hydrolase</fullName>
    </submittedName>
</protein>
<dbReference type="OrthoDB" id="284239at2157"/>
<feature type="transmembrane region" description="Helical" evidence="1">
    <location>
        <begin position="61"/>
        <end position="78"/>
    </location>
</feature>
<gene>
    <name evidence="2" type="ORF">C440_02228</name>
</gene>
<dbReference type="Pfam" id="PF04307">
    <property type="entry name" value="YdjM"/>
    <property type="match status" value="1"/>
</dbReference>
<dbReference type="RefSeq" id="WP_008317834.1">
    <property type="nucleotide sequence ID" value="NZ_AOLN01000004.1"/>
</dbReference>
<keyword evidence="3" id="KW-1185">Reference proteome</keyword>
<keyword evidence="2" id="KW-0378">Hydrolase</keyword>
<keyword evidence="1" id="KW-0472">Membrane</keyword>
<accession>M0IPU1</accession>
<feature type="transmembrane region" description="Helical" evidence="1">
    <location>
        <begin position="143"/>
        <end position="163"/>
    </location>
</feature>
<dbReference type="STRING" id="662479.C440_02228"/>
<dbReference type="Proteomes" id="UP000011550">
    <property type="component" value="Unassembled WGS sequence"/>
</dbReference>
<evidence type="ECO:0000313" key="3">
    <source>
        <dbReference type="Proteomes" id="UP000011550"/>
    </source>
</evidence>
<dbReference type="InterPro" id="IPR007404">
    <property type="entry name" value="YdjM-like"/>
</dbReference>
<dbReference type="PATRIC" id="fig|662479.7.peg.459"/>
<evidence type="ECO:0000313" key="2">
    <source>
        <dbReference type="EMBL" id="ELZ98027.1"/>
    </source>
</evidence>
<dbReference type="EMBL" id="AOLN01000004">
    <property type="protein sequence ID" value="ELZ98027.1"/>
    <property type="molecule type" value="Genomic_DNA"/>
</dbReference>
<proteinExistence type="predicted"/>
<dbReference type="GO" id="GO:0016787">
    <property type="term" value="F:hydrolase activity"/>
    <property type="evidence" value="ECO:0007669"/>
    <property type="project" value="UniProtKB-KW"/>
</dbReference>
<organism evidence="2 3">
    <name type="scientific">Haloferax mucosum ATCC BAA-1512</name>
    <dbReference type="NCBI Taxonomy" id="662479"/>
    <lineage>
        <taxon>Archaea</taxon>
        <taxon>Methanobacteriati</taxon>
        <taxon>Methanobacteriota</taxon>
        <taxon>Stenosarchaea group</taxon>
        <taxon>Halobacteria</taxon>
        <taxon>Halobacteriales</taxon>
        <taxon>Haloferacaceae</taxon>
        <taxon>Haloferax</taxon>
    </lineage>
</organism>
<keyword evidence="1" id="KW-0812">Transmembrane</keyword>